<name>A0ABX2P7M0_9PROT</name>
<comment type="caution">
    <text evidence="2">The sequence shown here is derived from an EMBL/GenBank/DDBJ whole genome shotgun (WGS) entry which is preliminary data.</text>
</comment>
<proteinExistence type="predicted"/>
<protein>
    <submittedName>
        <fullName evidence="2">Uncharacterized protein</fullName>
    </submittedName>
</protein>
<gene>
    <name evidence="2" type="ORF">HW542_14280</name>
</gene>
<evidence type="ECO:0000256" key="1">
    <source>
        <dbReference type="SAM" id="SignalP"/>
    </source>
</evidence>
<evidence type="ECO:0000313" key="3">
    <source>
        <dbReference type="Proteomes" id="UP001516351"/>
    </source>
</evidence>
<organism evidence="2 3">
    <name type="scientific">Asaia spathodeae</name>
    <dbReference type="NCBI Taxonomy" id="657016"/>
    <lineage>
        <taxon>Bacteria</taxon>
        <taxon>Pseudomonadati</taxon>
        <taxon>Pseudomonadota</taxon>
        <taxon>Alphaproteobacteria</taxon>
        <taxon>Acetobacterales</taxon>
        <taxon>Acetobacteraceae</taxon>
        <taxon>Asaia</taxon>
    </lineage>
</organism>
<dbReference type="RefSeq" id="WP_267312235.1">
    <property type="nucleotide sequence ID" value="NZ_JABXXV010000009.1"/>
</dbReference>
<dbReference type="EMBL" id="JABXXV010000009">
    <property type="protein sequence ID" value="NVN47966.1"/>
    <property type="molecule type" value="Genomic_DNA"/>
</dbReference>
<sequence length="202" mass="22827">MRQLKRLIFVSLVLSIALPTSIHAQDAAVAAPTVGTNGVIQFHDLDVDGVSISLQPDDGSGECVVQTVARRREFIQHYKRLVETGAMADLANGLDPDTARHNLYLQYFLLMEKPVTKLIMSRQDVKKNCHFKFGFSGEEFNGPKQFSVAVAFLYSKDVASRIDWETLTNEGFIHTVYGYYIWPIFEQWATREALGINFHQAK</sequence>
<feature type="signal peptide" evidence="1">
    <location>
        <begin position="1"/>
        <end position="24"/>
    </location>
</feature>
<accession>A0ABX2P7M0</accession>
<keyword evidence="3" id="KW-1185">Reference proteome</keyword>
<feature type="chain" id="PRO_5047033436" evidence="1">
    <location>
        <begin position="25"/>
        <end position="202"/>
    </location>
</feature>
<reference evidence="2 3" key="1">
    <citation type="submission" date="2020-06" db="EMBL/GenBank/DDBJ databases">
        <title>Synonyms of Asaia species.</title>
        <authorList>
            <person name="Sombolestani A."/>
        </authorList>
    </citation>
    <scope>NUCLEOTIDE SEQUENCE [LARGE SCALE GENOMIC DNA]</scope>
    <source>
        <strain evidence="2 3">LMG 27047</strain>
    </source>
</reference>
<dbReference type="Proteomes" id="UP001516351">
    <property type="component" value="Unassembled WGS sequence"/>
</dbReference>
<evidence type="ECO:0000313" key="2">
    <source>
        <dbReference type="EMBL" id="NVN47966.1"/>
    </source>
</evidence>
<keyword evidence="1" id="KW-0732">Signal</keyword>